<dbReference type="InterPro" id="IPR024467">
    <property type="entry name" value="Xre/MbcA/ParS-like_toxin-bd"/>
</dbReference>
<evidence type="ECO:0000313" key="4">
    <source>
        <dbReference type="Proteomes" id="UP000218272"/>
    </source>
</evidence>
<dbReference type="RefSeq" id="WP_096362149.1">
    <property type="nucleotide sequence ID" value="NZ_AP017655.1"/>
</dbReference>
<gene>
    <name evidence="3" type="ORF">SCLO_1024830</name>
</gene>
<dbReference type="OrthoDB" id="117888at2"/>
<feature type="domain" description="Antitoxin Xre/MbcA/ParS-like toxin-binding" evidence="1">
    <location>
        <begin position="77"/>
        <end position="129"/>
    </location>
</feature>
<dbReference type="Proteomes" id="UP000218272">
    <property type="component" value="Chromosome SCLO_1"/>
</dbReference>
<dbReference type="AlphaFoldDB" id="A0A1E1F4S2"/>
<evidence type="ECO:0000313" key="3">
    <source>
        <dbReference type="EMBL" id="BAV65523.1"/>
    </source>
</evidence>
<dbReference type="GO" id="GO:0003677">
    <property type="term" value="F:DNA binding"/>
    <property type="evidence" value="ECO:0007669"/>
    <property type="project" value="InterPro"/>
</dbReference>
<dbReference type="InterPro" id="IPR046847">
    <property type="entry name" value="Xre-like_HTH"/>
</dbReference>
<dbReference type="KEGG" id="sclo:SCLO_1024830"/>
<dbReference type="Pfam" id="PF09722">
    <property type="entry name" value="Xre_MbcA_ParS_C"/>
    <property type="match status" value="1"/>
</dbReference>
<evidence type="ECO:0000259" key="2">
    <source>
        <dbReference type="Pfam" id="PF20432"/>
    </source>
</evidence>
<protein>
    <submittedName>
        <fullName evidence="3">Uncharacterized protein</fullName>
    </submittedName>
</protein>
<accession>A0A1E1F4S2</accession>
<proteinExistence type="predicted"/>
<name>A0A1E1F4S2_9SPHN</name>
<dbReference type="Pfam" id="PF20432">
    <property type="entry name" value="Xre-like-HTH"/>
    <property type="match status" value="1"/>
</dbReference>
<keyword evidence="4" id="KW-1185">Reference proteome</keyword>
<dbReference type="EMBL" id="AP017655">
    <property type="protein sequence ID" value="BAV65523.1"/>
    <property type="molecule type" value="Genomic_DNA"/>
</dbReference>
<reference evidence="3 4" key="1">
    <citation type="submission" date="2016-10" db="EMBL/GenBank/DDBJ databases">
        <title>Complete Genome Sequence of the Nonylphenol-Degrading Bacterium Sphingobium cloacae JCM 10874T.</title>
        <authorList>
            <person name="Ootsuka M."/>
            <person name="Nishizawa T."/>
            <person name="Ohta H."/>
        </authorList>
    </citation>
    <scope>NUCLEOTIDE SEQUENCE [LARGE SCALE GENOMIC DNA]</scope>
    <source>
        <strain evidence="3 4">JCM 10874</strain>
    </source>
</reference>
<sequence>MVKLEPTAQAGEGRSAIPAAMEAFQGLAELWQLSTEDQLLLLGSPGRSTFFKWKKDGGSLPRDTVERVSHLLAIHKALEILLPDTRAADGWIRRPNAQFNGQSALDVMRGGQVMDIYRVRQYVDAQRGG</sequence>
<organism evidence="3 4">
    <name type="scientific">Sphingobium cloacae</name>
    <dbReference type="NCBI Taxonomy" id="120107"/>
    <lineage>
        <taxon>Bacteria</taxon>
        <taxon>Pseudomonadati</taxon>
        <taxon>Pseudomonadota</taxon>
        <taxon>Alphaproteobacteria</taxon>
        <taxon>Sphingomonadales</taxon>
        <taxon>Sphingomonadaceae</taxon>
        <taxon>Sphingobium</taxon>
    </lineage>
</organism>
<evidence type="ECO:0000259" key="1">
    <source>
        <dbReference type="Pfam" id="PF09722"/>
    </source>
</evidence>
<feature type="domain" description="Antitoxin Xre-like helix-turn-helix" evidence="2">
    <location>
        <begin position="14"/>
        <end position="72"/>
    </location>
</feature>